<dbReference type="GeneID" id="102510375"/>
<comment type="subcellular location">
    <subcellularLocation>
        <location evidence="2">Golgi apparatus membrane</location>
        <topology evidence="2">Single-pass type II membrane protein</topology>
    </subcellularLocation>
    <subcellularLocation>
        <location evidence="3">Membrane</location>
        <topology evidence="3">Single-pass type I membrane protein</topology>
    </subcellularLocation>
</comment>
<evidence type="ECO:0000313" key="20">
    <source>
        <dbReference type="Proteomes" id="UP000694856"/>
    </source>
</evidence>
<dbReference type="GO" id="GO:0030246">
    <property type="term" value="F:carbohydrate binding"/>
    <property type="evidence" value="ECO:0007669"/>
    <property type="project" value="UniProtKB-KW"/>
</dbReference>
<keyword evidence="11" id="KW-0735">Signal-anchor</keyword>
<feature type="transmembrane region" description="Helical" evidence="18">
    <location>
        <begin position="730"/>
        <end position="752"/>
    </location>
</feature>
<dbReference type="Gene3D" id="3.90.550.10">
    <property type="entry name" value="Spore Coat Polysaccharide Biosynthesis Protein SpsA, Chain A"/>
    <property type="match status" value="1"/>
</dbReference>
<evidence type="ECO:0000256" key="3">
    <source>
        <dbReference type="ARBA" id="ARBA00004479"/>
    </source>
</evidence>
<dbReference type="InterPro" id="IPR013106">
    <property type="entry name" value="Ig_V-set"/>
</dbReference>
<dbReference type="UniPathway" id="UPA00378"/>
<feature type="region of interest" description="Disordered" evidence="17">
    <location>
        <begin position="316"/>
        <end position="335"/>
    </location>
</feature>
<feature type="region of interest" description="Disordered" evidence="17">
    <location>
        <begin position="760"/>
        <end position="799"/>
    </location>
</feature>
<keyword evidence="13 18" id="KW-0472">Membrane</keyword>
<gene>
    <name evidence="21" type="primary">LOC102510375</name>
</gene>
<evidence type="ECO:0000256" key="4">
    <source>
        <dbReference type="ARBA" id="ARBA00004922"/>
    </source>
</evidence>
<dbReference type="GO" id="GO:0007155">
    <property type="term" value="P:cell adhesion"/>
    <property type="evidence" value="ECO:0007669"/>
    <property type="project" value="UniProtKB-KW"/>
</dbReference>
<dbReference type="GO" id="GO:0005886">
    <property type="term" value="C:plasma membrane"/>
    <property type="evidence" value="ECO:0007669"/>
    <property type="project" value="TreeGrafter"/>
</dbReference>
<dbReference type="InterPro" id="IPR013783">
    <property type="entry name" value="Ig-like_fold"/>
</dbReference>
<evidence type="ECO:0000259" key="19">
    <source>
        <dbReference type="PROSITE" id="PS50835"/>
    </source>
</evidence>
<keyword evidence="6" id="KW-0328">Glycosyltransferase</keyword>
<dbReference type="RefSeq" id="XP_032343558.1">
    <property type="nucleotide sequence ID" value="XM_032487667.1"/>
</dbReference>
<feature type="transmembrane region" description="Helical" evidence="18">
    <location>
        <begin position="21"/>
        <end position="38"/>
    </location>
</feature>
<keyword evidence="7" id="KW-0808">Transferase</keyword>
<dbReference type="GO" id="GO:0000139">
    <property type="term" value="C:Golgi membrane"/>
    <property type="evidence" value="ECO:0007669"/>
    <property type="project" value="UniProtKB-SubCell"/>
</dbReference>
<dbReference type="Pfam" id="PF13733">
    <property type="entry name" value="Glyco_transf_7N"/>
    <property type="match status" value="1"/>
</dbReference>
<dbReference type="InterPro" id="IPR027791">
    <property type="entry name" value="Galactosyl_T_C"/>
</dbReference>
<evidence type="ECO:0000256" key="13">
    <source>
        <dbReference type="ARBA" id="ARBA00023136"/>
    </source>
</evidence>
<dbReference type="GO" id="GO:0016757">
    <property type="term" value="F:glycosyltransferase activity"/>
    <property type="evidence" value="ECO:0007669"/>
    <property type="project" value="UniProtKB-KW"/>
</dbReference>
<evidence type="ECO:0000256" key="2">
    <source>
        <dbReference type="ARBA" id="ARBA00004323"/>
    </source>
</evidence>
<dbReference type="Proteomes" id="UP000694856">
    <property type="component" value="Chromosome 9"/>
</dbReference>
<keyword evidence="15" id="KW-0464">Manganese</keyword>
<dbReference type="InterPro" id="IPR007110">
    <property type="entry name" value="Ig-like_dom"/>
</dbReference>
<dbReference type="InterPro" id="IPR029044">
    <property type="entry name" value="Nucleotide-diphossugar_trans"/>
</dbReference>
<name>A0A8B8TNZ2_CAMFR</name>
<keyword evidence="12 18" id="KW-1133">Transmembrane helix</keyword>
<evidence type="ECO:0000256" key="9">
    <source>
        <dbReference type="ARBA" id="ARBA00022734"/>
    </source>
</evidence>
<dbReference type="InterPro" id="IPR003598">
    <property type="entry name" value="Ig_sub2"/>
</dbReference>
<dbReference type="Pfam" id="PF13927">
    <property type="entry name" value="Ig_3"/>
    <property type="match status" value="1"/>
</dbReference>
<feature type="domain" description="Ig-like" evidence="19">
    <location>
        <begin position="437"/>
        <end position="520"/>
    </location>
</feature>
<proteinExistence type="inferred from homology"/>
<dbReference type="InterPro" id="IPR036179">
    <property type="entry name" value="Ig-like_dom_sf"/>
</dbReference>
<dbReference type="Pfam" id="PF02709">
    <property type="entry name" value="Glyco_transf_7C"/>
    <property type="match status" value="1"/>
</dbReference>
<evidence type="ECO:0000256" key="7">
    <source>
        <dbReference type="ARBA" id="ARBA00022679"/>
    </source>
</evidence>
<dbReference type="SMART" id="SM00409">
    <property type="entry name" value="IG"/>
    <property type="match status" value="2"/>
</dbReference>
<organism evidence="20 21">
    <name type="scientific">Camelus ferus</name>
    <name type="common">Wild bactrian camel</name>
    <name type="synonym">Camelus bactrianus ferus</name>
    <dbReference type="NCBI Taxonomy" id="419612"/>
    <lineage>
        <taxon>Eukaryota</taxon>
        <taxon>Metazoa</taxon>
        <taxon>Chordata</taxon>
        <taxon>Craniata</taxon>
        <taxon>Vertebrata</taxon>
        <taxon>Euteleostomi</taxon>
        <taxon>Mammalia</taxon>
        <taxon>Eutheria</taxon>
        <taxon>Laurasiatheria</taxon>
        <taxon>Artiodactyla</taxon>
        <taxon>Tylopoda</taxon>
        <taxon>Camelidae</taxon>
        <taxon>Camelus</taxon>
    </lineage>
</organism>
<evidence type="ECO:0000256" key="18">
    <source>
        <dbReference type="SAM" id="Phobius"/>
    </source>
</evidence>
<dbReference type="InterPro" id="IPR051036">
    <property type="entry name" value="SIGLEC"/>
</dbReference>
<dbReference type="InterPro" id="IPR003859">
    <property type="entry name" value="Galactosyl_T"/>
</dbReference>
<dbReference type="SUPFAM" id="SSF48726">
    <property type="entry name" value="Immunoglobulin"/>
    <property type="match status" value="4"/>
</dbReference>
<reference evidence="21" key="1">
    <citation type="submission" date="2025-08" db="UniProtKB">
        <authorList>
            <consortium name="RefSeq"/>
        </authorList>
    </citation>
    <scope>IDENTIFICATION</scope>
    <source>
        <tissue evidence="21">Ear skin</tissue>
    </source>
</reference>
<dbReference type="PANTHER" id="PTHR12035:SF99">
    <property type="entry name" value="SIALIC ACID BINDING IG LIKE LECTIN 6"/>
    <property type="match status" value="1"/>
</dbReference>
<evidence type="ECO:0000256" key="6">
    <source>
        <dbReference type="ARBA" id="ARBA00022676"/>
    </source>
</evidence>
<evidence type="ECO:0000256" key="17">
    <source>
        <dbReference type="SAM" id="MobiDB-lite"/>
    </source>
</evidence>
<dbReference type="PRINTS" id="PR02050">
    <property type="entry name" value="B14GALTRFASE"/>
</dbReference>
<evidence type="ECO:0000256" key="11">
    <source>
        <dbReference type="ARBA" id="ARBA00022968"/>
    </source>
</evidence>
<comment type="similarity">
    <text evidence="16">Belongs to the immunoglobulin superfamily. SIGLEC (sialic acid binding Ig-like lectin) family.</text>
</comment>
<keyword evidence="10" id="KW-0130">Cell adhesion</keyword>
<dbReference type="Pfam" id="PF07686">
    <property type="entry name" value="V-set"/>
    <property type="match status" value="1"/>
</dbReference>
<keyword evidence="8 18" id="KW-0812">Transmembrane</keyword>
<comment type="similarity">
    <text evidence="5">Belongs to the glycosyltransferase 7 family.</text>
</comment>
<evidence type="ECO:0000256" key="10">
    <source>
        <dbReference type="ARBA" id="ARBA00022889"/>
    </source>
</evidence>
<evidence type="ECO:0000256" key="8">
    <source>
        <dbReference type="ARBA" id="ARBA00022692"/>
    </source>
</evidence>
<dbReference type="PANTHER" id="PTHR12035">
    <property type="entry name" value="SIALIC ACID BINDING IMMUNOGLOBULIN-LIKE LECTIN"/>
    <property type="match status" value="1"/>
</dbReference>
<dbReference type="SMART" id="SM00408">
    <property type="entry name" value="IGc2"/>
    <property type="match status" value="1"/>
</dbReference>
<dbReference type="GO" id="GO:0005975">
    <property type="term" value="P:carbohydrate metabolic process"/>
    <property type="evidence" value="ECO:0007669"/>
    <property type="project" value="InterPro"/>
</dbReference>
<dbReference type="Gene3D" id="2.60.40.10">
    <property type="entry name" value="Immunoglobulins"/>
    <property type="match status" value="3"/>
</dbReference>
<evidence type="ECO:0000256" key="14">
    <source>
        <dbReference type="ARBA" id="ARBA00023180"/>
    </source>
</evidence>
<keyword evidence="9" id="KW-0430">Lectin</keyword>
<dbReference type="InterPro" id="IPR027995">
    <property type="entry name" value="Galactosyl_T_N"/>
</dbReference>
<evidence type="ECO:0000256" key="5">
    <source>
        <dbReference type="ARBA" id="ARBA00005735"/>
    </source>
</evidence>
<evidence type="ECO:0000256" key="15">
    <source>
        <dbReference type="ARBA" id="ARBA00023211"/>
    </source>
</evidence>
<dbReference type="GO" id="GO:0033691">
    <property type="term" value="F:sialic acid binding"/>
    <property type="evidence" value="ECO:0007669"/>
    <property type="project" value="TreeGrafter"/>
</dbReference>
<dbReference type="SUPFAM" id="SSF53448">
    <property type="entry name" value="Nucleotide-diphospho-sugar transferases"/>
    <property type="match status" value="1"/>
</dbReference>
<sequence length="835" mass="92585">MPVRVVSCVRLRKSRMEQQRGLLLFLGVQMLLVGALLYQSHHRRSFTSFLRSLIQDKPEDGEELPFLVQVSSVGIPYQDVYSNLSQIHPLDISDEDLPNCPIISPYINGPLKVLIPENLTMEQVVEKNPLVELGGQYRPPDCWTEQHTAVVVPYCGQGRQLQQLLFHLHPFLQRQQLHYAVYVVNQVNNSPFNWGKLCNVGFWEAMQEEDWDCVFFHDVNLLPEDDRNRYVCDVFPAHVSVAIDKFNYKLPYQGYLGGVFALRPIHYLRINGFPNTYWGWDQEDNEIAARVKLSGMLLSRPHLLFGRYHMLEEGQYPSHKQSPQRGTPEGRLSGGTRKRCAFYSCCCCCLCCGEKGADTAHDPPVATNKPEQKLHERTRGRFFLLGDFRTKNCSLSIRDVSMGDSGTYFFHVETSFSEHSYLDKMFSLKVTALIHKPHIPIPETLESGCPRNLTCSVPWVCEQGTPPIFSWTSAALTSLGPKTLLSSVLTLTPWPQDHSTTVTCQVMFPTTGVIVERTIQLNVTYAPQNVAISIFQGNRPALETLQNASSLPILEGQALQLLCVADSNPPAQLTWFRGSPALNATAISSTAILELPGVGTAEEGEFTCRAQNPLGSQYLSLSLSVVYPPQLLGPSCSWEDQGLHCSCSSRAQPAPSLRWRLGEGLLEGTLSNASYMVTSSSAGPWANSSLSLSEGLSSGLSLSCEALNVHGAQSARVLLLPGQSQPRAGWVLGAVGGAGFMVLLSLSLCLVFRVKTRRETQPVQSMDDRSQVVGSGSREHQFGTDTPADSPAPAGAGPISQDECQLHYAFLRFHKLKPQGREGMDTEYSEIRTHK</sequence>
<feature type="compositionally biased region" description="Low complexity" evidence="17">
    <location>
        <begin position="783"/>
        <end position="798"/>
    </location>
</feature>
<keyword evidence="20" id="KW-1185">Reference proteome</keyword>
<evidence type="ECO:0000313" key="21">
    <source>
        <dbReference type="RefSeq" id="XP_032343558.1"/>
    </source>
</evidence>
<evidence type="ECO:0000256" key="12">
    <source>
        <dbReference type="ARBA" id="ARBA00022989"/>
    </source>
</evidence>
<feature type="domain" description="Ig-like" evidence="19">
    <location>
        <begin position="540"/>
        <end position="624"/>
    </location>
</feature>
<keyword evidence="14" id="KW-0325">Glycoprotein</keyword>
<dbReference type="InterPro" id="IPR003599">
    <property type="entry name" value="Ig_sub"/>
</dbReference>
<evidence type="ECO:0000256" key="16">
    <source>
        <dbReference type="ARBA" id="ARBA00038361"/>
    </source>
</evidence>
<protein>
    <submittedName>
        <fullName evidence="21">Sialic acid-binding Ig-like lectin 5 isoform X1</fullName>
    </submittedName>
</protein>
<dbReference type="AlphaFoldDB" id="A0A8B8TNZ2"/>
<comment type="pathway">
    <text evidence="4">Protein modification; protein glycosylation.</text>
</comment>
<dbReference type="PROSITE" id="PS50835">
    <property type="entry name" value="IG_LIKE"/>
    <property type="match status" value="2"/>
</dbReference>
<comment type="cofactor">
    <cofactor evidence="1">
        <name>Mn(2+)</name>
        <dbReference type="ChEBI" id="CHEBI:29035"/>
    </cofactor>
</comment>
<dbReference type="KEGG" id="cfr:102510375"/>
<evidence type="ECO:0000256" key="1">
    <source>
        <dbReference type="ARBA" id="ARBA00001936"/>
    </source>
</evidence>
<accession>A0A8B8TNZ2</accession>